<comment type="similarity">
    <text evidence="1">Belongs to the peptidase S9C family.</text>
</comment>
<dbReference type="GeneID" id="8827337"/>
<dbReference type="InterPro" id="IPR011042">
    <property type="entry name" value="6-blade_b-propeller_TolB-like"/>
</dbReference>
<dbReference type="ESTHER" id="acib4-b5iaf1">
    <property type="family name" value="ACPH_Peptidase_S9"/>
</dbReference>
<feature type="domain" description="Peptidase S9 prolyl oligopeptidase catalytic" evidence="8">
    <location>
        <begin position="406"/>
        <end position="616"/>
    </location>
</feature>
<evidence type="ECO:0000256" key="2">
    <source>
        <dbReference type="ARBA" id="ARBA00022670"/>
    </source>
</evidence>
<keyword evidence="4" id="KW-0007">Acetylation</keyword>
<dbReference type="Proteomes" id="UP000001400">
    <property type="component" value="Chromosome"/>
</dbReference>
<dbReference type="SUPFAM" id="SSF82171">
    <property type="entry name" value="DPP6 N-terminal domain-like"/>
    <property type="match status" value="1"/>
</dbReference>
<dbReference type="Pfam" id="PF00326">
    <property type="entry name" value="Peptidase_S9"/>
    <property type="match status" value="1"/>
</dbReference>
<dbReference type="Gene3D" id="3.40.50.1820">
    <property type="entry name" value="alpha/beta hydrolase"/>
    <property type="match status" value="1"/>
</dbReference>
<dbReference type="SUPFAM" id="SSF53474">
    <property type="entry name" value="alpha/beta-Hydrolases"/>
    <property type="match status" value="1"/>
</dbReference>
<evidence type="ECO:0000313" key="9">
    <source>
        <dbReference type="EMBL" id="ADD08206.1"/>
    </source>
</evidence>
<gene>
    <name evidence="9" type="ordered locus">Aboo_0395</name>
</gene>
<dbReference type="Gene3D" id="2.120.10.30">
    <property type="entry name" value="TolB, C-terminal domain"/>
    <property type="match status" value="1"/>
</dbReference>
<dbReference type="FunFam" id="3.40.50.1820:FF:000028">
    <property type="entry name" value="S9 family peptidase"/>
    <property type="match status" value="1"/>
</dbReference>
<evidence type="ECO:0000256" key="3">
    <source>
        <dbReference type="ARBA" id="ARBA00022801"/>
    </source>
</evidence>
<keyword evidence="3" id="KW-0378">Hydrolase</keyword>
<evidence type="ECO:0000256" key="7">
    <source>
        <dbReference type="ARBA" id="ARBA00045885"/>
    </source>
</evidence>
<dbReference type="InterPro" id="IPR029058">
    <property type="entry name" value="AB_hydrolase_fold"/>
</dbReference>
<dbReference type="GO" id="GO:0006508">
    <property type="term" value="P:proteolysis"/>
    <property type="evidence" value="ECO:0007669"/>
    <property type="project" value="UniProtKB-KW"/>
</dbReference>
<dbReference type="EMBL" id="CP001941">
    <property type="protein sequence ID" value="ADD08206.1"/>
    <property type="molecule type" value="Genomic_DNA"/>
</dbReference>
<keyword evidence="2" id="KW-0645">Protease</keyword>
<evidence type="ECO:0000256" key="6">
    <source>
        <dbReference type="ARBA" id="ARBA00032596"/>
    </source>
</evidence>
<protein>
    <recommendedName>
        <fullName evidence="6">Acyl-peptide hydrolase</fullName>
    </recommendedName>
    <alternativeName>
        <fullName evidence="5">Acylaminoacyl-peptidase</fullName>
    </alternativeName>
</protein>
<organism evidence="9 10">
    <name type="scientific">Aciduliprofundum boonei (strain DSM 19572 / T469)</name>
    <dbReference type="NCBI Taxonomy" id="439481"/>
    <lineage>
        <taxon>Archaea</taxon>
        <taxon>Methanobacteriati</taxon>
        <taxon>Thermoplasmatota</taxon>
        <taxon>DHVE2 group</taxon>
        <taxon>Candidatus Aciduliprofundum</taxon>
    </lineage>
</organism>
<dbReference type="HOGENOM" id="CLU_008615_2_1_2"/>
<dbReference type="AlphaFoldDB" id="D3TCC1"/>
<evidence type="ECO:0000256" key="5">
    <source>
        <dbReference type="ARBA" id="ARBA00032284"/>
    </source>
</evidence>
<evidence type="ECO:0000256" key="1">
    <source>
        <dbReference type="ARBA" id="ARBA00010040"/>
    </source>
</evidence>
<evidence type="ECO:0000313" key="10">
    <source>
        <dbReference type="Proteomes" id="UP000001400"/>
    </source>
</evidence>
<accession>D3TCC1</accession>
<dbReference type="InterPro" id="IPR002471">
    <property type="entry name" value="Pept_S9_AS"/>
</dbReference>
<sequence>MQNVKLSDMYRIKLVGDVQVSKDGTKIAYVVARMDKKKNDYLSKIYLYDGKSKAFTSGPKDTMPRFAGDKIVYVRKGEKKSEIRVISLVGGESRKIAEVEKGVINMKIDGDYVYFLSPVVNKENDDVKRITSIPFYFNGKGFIYNASMQIFRVPLKGGKVEKLSNVDEKISSFDVKNGRIIYSASEDEREPFMENLYILKEGKGERISGRKASISSFRISPDGKKIAAFLSFHDKGFAEHKRLYMLSMEGGDYELACGDKFSFGKSLNSDTRFGGGSVMQWINENEILFIATDRGKQPVFIYSHGKCWKILNGNRSVESFAYAEGTLAFIAQEMNHPADVFIKRDRERRITNLNRFLKLPKGEHFTVKVSDGEEVEGWLLLPEGKGPHPAILEIHGGPKTSYGHAFMFEFYYFLSQGFAVIFTNPRGSSGYSEEFALKIRGDFGNRDYKDLMEALDFVLENYSIDKKKVFVTGGSYGGFMTNWIVGHTDRFRAAATQRSISNQLSFWGTSDIGPWFNKDYIGAGKDLWEGFENYWSMSPLKYAKNIKTPLLIIHSEEDYRCPISEAYQLFYALKMQGVDTKMVLFPHENHDLSRSGKPKHREIRLKEIVDWFKEHME</sequence>
<dbReference type="InterPro" id="IPR001375">
    <property type="entry name" value="Peptidase_S9_cat"/>
</dbReference>
<dbReference type="GO" id="GO:0004252">
    <property type="term" value="F:serine-type endopeptidase activity"/>
    <property type="evidence" value="ECO:0007669"/>
    <property type="project" value="InterPro"/>
</dbReference>
<dbReference type="PROSITE" id="PS00708">
    <property type="entry name" value="PRO_ENDOPEP_SER"/>
    <property type="match status" value="1"/>
</dbReference>
<reference evidence="9" key="1">
    <citation type="submission" date="2010-02" db="EMBL/GenBank/DDBJ databases">
        <title>Complete sequence of Aciduliprofundum boonei T469.</title>
        <authorList>
            <consortium name="US DOE Joint Genome Institute"/>
            <person name="Lucas S."/>
            <person name="Copeland A."/>
            <person name="Lapidus A."/>
            <person name="Cheng J.-F."/>
            <person name="Bruce D."/>
            <person name="Goodwin L."/>
            <person name="Pitluck S."/>
            <person name="Saunders E."/>
            <person name="Detter J.C."/>
            <person name="Han C."/>
            <person name="Tapia R."/>
            <person name="Land M."/>
            <person name="Hauser L."/>
            <person name="Kyrpides N."/>
            <person name="Mikhailova N."/>
            <person name="Flores G."/>
            <person name="Reysenbach A.-L."/>
            <person name="Woyke T."/>
        </authorList>
    </citation>
    <scope>NUCLEOTIDE SEQUENCE</scope>
    <source>
        <strain evidence="9">T469</strain>
    </source>
</reference>
<evidence type="ECO:0000259" key="8">
    <source>
        <dbReference type="Pfam" id="PF00326"/>
    </source>
</evidence>
<name>D3TCC1_ACIB4</name>
<keyword evidence="10" id="KW-1185">Reference proteome</keyword>
<dbReference type="PANTHER" id="PTHR42776:SF27">
    <property type="entry name" value="DIPEPTIDYL PEPTIDASE FAMILY MEMBER 6"/>
    <property type="match status" value="1"/>
</dbReference>
<dbReference type="KEGG" id="abi:Aboo_0395"/>
<proteinExistence type="inferred from homology"/>
<dbReference type="RefSeq" id="WP_012997123.1">
    <property type="nucleotide sequence ID" value="NC_013926.1"/>
</dbReference>
<dbReference type="PANTHER" id="PTHR42776">
    <property type="entry name" value="SERINE PEPTIDASE S9 FAMILY MEMBER"/>
    <property type="match status" value="1"/>
</dbReference>
<evidence type="ECO:0000256" key="4">
    <source>
        <dbReference type="ARBA" id="ARBA00022990"/>
    </source>
</evidence>
<comment type="function">
    <text evidence="7">This enzyme catalyzes the hydrolysis of the N-terminal peptide bond of an N-acetylated peptide to generate an N-acetylated amino acid and a peptide with a free N-terminus. It preferentially cleaves off Ac-Ala, Ac-Met and Ac-Ser. Also, involved in the degradation of oxidized and glycated proteins.</text>
</comment>
<dbReference type="MEROPS" id="S09.071"/>